<feature type="transmembrane region" description="Helical" evidence="1">
    <location>
        <begin position="310"/>
        <end position="330"/>
    </location>
</feature>
<evidence type="ECO:0000256" key="1">
    <source>
        <dbReference type="SAM" id="Phobius"/>
    </source>
</evidence>
<sequence length="338" mass="38606">MKKKLVSLTFVYCIIFTWMFSSFSNEVFASEFNFSVQTVLPENQVDSAKTYFDLRMNPSQTQVLEINLRNDTAKDVKINPEIYSATTNSNGVVEYGDNQKEKDSSLTYKMEDLVTTEKEITIPAKGSYSLKIQVKMPDEPFDGMIAGGITLQEANDTEKSKDRGLSIENRYAYVVAILFHENDNAVSPQLKLNNVFADQVNARNVIKANIQNIMPIYMNQMAVDAKITKKGSEEVLYHVNKKGMQMAPHSNFDFPVSLNGDKLMAGDYTLELTASSKGETWEWQKDFKIDSQSAKKLNKKDVSIKKDYTWIYVGLGFLFICFAFALFIFWKRKKKENK</sequence>
<dbReference type="RefSeq" id="WP_000728352.1">
    <property type="nucleotide sequence ID" value="NZ_KB976018.1"/>
</dbReference>
<evidence type="ECO:0000259" key="3">
    <source>
        <dbReference type="Pfam" id="PF11797"/>
    </source>
</evidence>
<gene>
    <name evidence="4" type="ORF">IAY_05787</name>
</gene>
<protein>
    <recommendedName>
        <fullName evidence="6">DUF3324 domain-containing protein</fullName>
    </recommendedName>
</protein>
<organism evidence="4 5">
    <name type="scientific">Bacillus cereus TIAC219</name>
    <dbReference type="NCBI Taxonomy" id="718222"/>
    <lineage>
        <taxon>Bacteria</taxon>
        <taxon>Bacillati</taxon>
        <taxon>Bacillota</taxon>
        <taxon>Bacilli</taxon>
        <taxon>Bacillales</taxon>
        <taxon>Bacillaceae</taxon>
        <taxon>Bacillus</taxon>
        <taxon>Bacillus cereus group</taxon>
    </lineage>
</organism>
<proteinExistence type="predicted"/>
<dbReference type="Pfam" id="PF06030">
    <property type="entry name" value="WxLIP_PGBD"/>
    <property type="match status" value="1"/>
</dbReference>
<dbReference type="AlphaFoldDB" id="A0ABC9SPN9"/>
<dbReference type="Proteomes" id="UP000014060">
    <property type="component" value="Unassembled WGS sequence"/>
</dbReference>
<feature type="domain" description="WxL Interacting Protein peptidoglycan binding" evidence="2">
    <location>
        <begin position="34"/>
        <end position="152"/>
    </location>
</feature>
<evidence type="ECO:0000313" key="5">
    <source>
        <dbReference type="Proteomes" id="UP000014060"/>
    </source>
</evidence>
<comment type="caution">
    <text evidence="4">The sequence shown here is derived from an EMBL/GenBank/DDBJ whole genome shotgun (WGS) entry which is preliminary data.</text>
</comment>
<reference evidence="4 5" key="1">
    <citation type="submission" date="2013-01" db="EMBL/GenBank/DDBJ databases">
        <title>The Genome Sequence of Bacillus cereus TIAC219.</title>
        <authorList>
            <consortium name="The Broad Institute Genome Sequencing Platform"/>
            <consortium name="The Broad Institute Genome Sequencing Center for Infectious Disease"/>
            <person name="Feldgarden M."/>
            <person name="Van der Auwera G.A."/>
            <person name="Mahillon J."/>
            <person name="Duprez V."/>
            <person name="Timmery S."/>
            <person name="Mattelet C."/>
            <person name="Dierick K."/>
            <person name="Sun M."/>
            <person name="Yu Z."/>
            <person name="Zhu L."/>
            <person name="Hu X."/>
            <person name="Shank E.B."/>
            <person name="Swiecicka I."/>
            <person name="Hansen B.M."/>
            <person name="Andrup L."/>
            <person name="Walker B."/>
            <person name="Young S.K."/>
            <person name="Zeng Q."/>
            <person name="Gargeya S."/>
            <person name="Fitzgerald M."/>
            <person name="Haas B."/>
            <person name="Abouelleil A."/>
            <person name="Alvarado L."/>
            <person name="Arachchi H.M."/>
            <person name="Berlin A.M."/>
            <person name="Chapman S.B."/>
            <person name="Dewar J."/>
            <person name="Goldberg J."/>
            <person name="Griggs A."/>
            <person name="Gujja S."/>
            <person name="Hansen M."/>
            <person name="Howarth C."/>
            <person name="Imamovic A."/>
            <person name="Larimer J."/>
            <person name="McCowan C."/>
            <person name="Murphy C."/>
            <person name="Neiman D."/>
            <person name="Pearson M."/>
            <person name="Priest M."/>
            <person name="Roberts A."/>
            <person name="Saif S."/>
            <person name="Shea T."/>
            <person name="Sisk P."/>
            <person name="Sykes S."/>
            <person name="Wortman J."/>
            <person name="Nusbaum C."/>
            <person name="Birren B."/>
        </authorList>
    </citation>
    <scope>NUCLEOTIDE SEQUENCE [LARGE SCALE GENOMIC DNA]</scope>
    <source>
        <strain evidence="4 5">TIAC219</strain>
    </source>
</reference>
<keyword evidence="1" id="KW-1133">Transmembrane helix</keyword>
<feature type="domain" description="WxL Interacting Protein host binding" evidence="3">
    <location>
        <begin position="164"/>
        <end position="299"/>
    </location>
</feature>
<keyword evidence="1" id="KW-0812">Transmembrane</keyword>
<keyword evidence="1" id="KW-0472">Membrane</keyword>
<dbReference type="InterPro" id="IPR010317">
    <property type="entry name" value="WxLIP_PGBD"/>
</dbReference>
<evidence type="ECO:0000259" key="2">
    <source>
        <dbReference type="Pfam" id="PF06030"/>
    </source>
</evidence>
<dbReference type="EMBL" id="AHCJ01000102">
    <property type="protein sequence ID" value="EOQ57038.1"/>
    <property type="molecule type" value="Genomic_DNA"/>
</dbReference>
<accession>A0ABC9SPN9</accession>
<dbReference type="InterPro" id="IPR021759">
    <property type="entry name" value="WxLIP_HBD"/>
</dbReference>
<evidence type="ECO:0008006" key="6">
    <source>
        <dbReference type="Google" id="ProtNLM"/>
    </source>
</evidence>
<name>A0ABC9SPN9_BACCE</name>
<evidence type="ECO:0000313" key="4">
    <source>
        <dbReference type="EMBL" id="EOQ57038.1"/>
    </source>
</evidence>
<dbReference type="Pfam" id="PF11797">
    <property type="entry name" value="WxLIP_HBD"/>
    <property type="match status" value="1"/>
</dbReference>